<dbReference type="RefSeq" id="WP_185054925.1">
    <property type="nucleotide sequence ID" value="NZ_BAABIX010000030.1"/>
</dbReference>
<dbReference type="InterPro" id="IPR029044">
    <property type="entry name" value="Nucleotide-diphossugar_trans"/>
</dbReference>
<keyword evidence="3" id="KW-1185">Reference proteome</keyword>
<evidence type="ECO:0000256" key="1">
    <source>
        <dbReference type="SAM" id="MobiDB-lite"/>
    </source>
</evidence>
<feature type="region of interest" description="Disordered" evidence="1">
    <location>
        <begin position="400"/>
        <end position="430"/>
    </location>
</feature>
<name>A0A840PPV5_9ACTN</name>
<dbReference type="Proteomes" id="UP000578449">
    <property type="component" value="Unassembled WGS sequence"/>
</dbReference>
<dbReference type="EMBL" id="JACHGN010000021">
    <property type="protein sequence ID" value="MBB5138045.1"/>
    <property type="molecule type" value="Genomic_DNA"/>
</dbReference>
<evidence type="ECO:0000313" key="3">
    <source>
        <dbReference type="Proteomes" id="UP000578449"/>
    </source>
</evidence>
<protein>
    <recommendedName>
        <fullName evidence="4">Family 2 glycosyl transferase</fullName>
    </recommendedName>
</protein>
<dbReference type="SUPFAM" id="SSF53448">
    <property type="entry name" value="Nucleotide-diphospho-sugar transferases"/>
    <property type="match status" value="1"/>
</dbReference>
<reference evidence="2 3" key="1">
    <citation type="submission" date="2020-08" db="EMBL/GenBank/DDBJ databases">
        <title>Genomic Encyclopedia of Type Strains, Phase IV (KMG-IV): sequencing the most valuable type-strain genomes for metagenomic binning, comparative biology and taxonomic classification.</title>
        <authorList>
            <person name="Goeker M."/>
        </authorList>
    </citation>
    <scope>NUCLEOTIDE SEQUENCE [LARGE SCALE GENOMIC DNA]</scope>
    <source>
        <strain evidence="2 3">DSM 45615</strain>
    </source>
</reference>
<evidence type="ECO:0000313" key="2">
    <source>
        <dbReference type="EMBL" id="MBB5138045.1"/>
    </source>
</evidence>
<evidence type="ECO:0008006" key="4">
    <source>
        <dbReference type="Google" id="ProtNLM"/>
    </source>
</evidence>
<organism evidence="2 3">
    <name type="scientific">Thermocatellispora tengchongensis</name>
    <dbReference type="NCBI Taxonomy" id="1073253"/>
    <lineage>
        <taxon>Bacteria</taxon>
        <taxon>Bacillati</taxon>
        <taxon>Actinomycetota</taxon>
        <taxon>Actinomycetes</taxon>
        <taxon>Streptosporangiales</taxon>
        <taxon>Streptosporangiaceae</taxon>
        <taxon>Thermocatellispora</taxon>
    </lineage>
</organism>
<sequence>MSAVADTAPPPPEASGPGGAGEPAAGAGASGPAEPATPRGYTRTPAEPPAVLSWTGGGWSAVRASGEAVPGDAPLTAGRVAPLRPAQGVRVAWPAAPAPLAPVLALAAAGVPLYSDEVPRWVDDADPGLAALLRAWRPGPPPAEAPAPIRSVADLRREEHSVRLRRHAHRETRERPASVTVVMSSMRPHLLGGALRQIARQRHVQVEVVLGLHGVAQTDERVRRAVAGFPLPLTVVEAPAATPFGELLHRAAERAGGDHLAKWDDDDWYGPEHLADLLLAKTYSGADVVGTAAEFFYLEPLKATVRRTDYTSEVWSDHVAGGTILLGAAAYRDCGGFAPLDRGVDADLLKRIHAEGGRIYRTHGLGYVLRRSHEGEHTWRLPLGHFLRVAANQWRGFRPSAILEHPGPPGEPDQPDEPGQAGPGEKEDRP</sequence>
<dbReference type="AlphaFoldDB" id="A0A840PPV5"/>
<comment type="caution">
    <text evidence="2">The sequence shown here is derived from an EMBL/GenBank/DDBJ whole genome shotgun (WGS) entry which is preliminary data.</text>
</comment>
<proteinExistence type="predicted"/>
<dbReference type="Gene3D" id="3.90.550.10">
    <property type="entry name" value="Spore Coat Polysaccharide Biosynthesis Protein SpsA, Chain A"/>
    <property type="match status" value="1"/>
</dbReference>
<feature type="compositionally biased region" description="Low complexity" evidence="1">
    <location>
        <begin position="22"/>
        <end position="38"/>
    </location>
</feature>
<accession>A0A840PPV5</accession>
<gene>
    <name evidence="2" type="ORF">HNP84_007798</name>
</gene>
<feature type="region of interest" description="Disordered" evidence="1">
    <location>
        <begin position="1"/>
        <end position="50"/>
    </location>
</feature>